<protein>
    <submittedName>
        <fullName evidence="2">Uncharacterized protein</fullName>
    </submittedName>
</protein>
<dbReference type="EMBL" id="JELW01000002">
    <property type="protein sequence ID" value="EXV03910.1"/>
    <property type="molecule type" value="Genomic_DNA"/>
</dbReference>
<feature type="region of interest" description="Disordered" evidence="1">
    <location>
        <begin position="331"/>
        <end position="462"/>
    </location>
</feature>
<dbReference type="HOGENOM" id="CLU_413363_0_0_1"/>
<feature type="compositionally biased region" description="Low complexity" evidence="1">
    <location>
        <begin position="332"/>
        <end position="344"/>
    </location>
</feature>
<gene>
    <name evidence="2" type="ORF">X797_001579</name>
</gene>
<feature type="region of interest" description="Disordered" evidence="1">
    <location>
        <begin position="638"/>
        <end position="664"/>
    </location>
</feature>
<feature type="region of interest" description="Disordered" evidence="1">
    <location>
        <begin position="82"/>
        <end position="197"/>
    </location>
</feature>
<accession>A0A0A1V256</accession>
<evidence type="ECO:0000313" key="2">
    <source>
        <dbReference type="EMBL" id="EXV03910.1"/>
    </source>
</evidence>
<organism evidence="2 3">
    <name type="scientific">Metarhizium robertsii</name>
    <dbReference type="NCBI Taxonomy" id="568076"/>
    <lineage>
        <taxon>Eukaryota</taxon>
        <taxon>Fungi</taxon>
        <taxon>Dikarya</taxon>
        <taxon>Ascomycota</taxon>
        <taxon>Pezizomycotina</taxon>
        <taxon>Sordariomycetes</taxon>
        <taxon>Hypocreomycetidae</taxon>
        <taxon>Hypocreales</taxon>
        <taxon>Clavicipitaceae</taxon>
        <taxon>Metarhizium</taxon>
    </lineage>
</organism>
<dbReference type="SUPFAM" id="SSF57903">
    <property type="entry name" value="FYVE/PHD zinc finger"/>
    <property type="match status" value="1"/>
</dbReference>
<feature type="region of interest" description="Disordered" evidence="1">
    <location>
        <begin position="497"/>
        <end position="597"/>
    </location>
</feature>
<sequence length="664" mass="73806">MAYFQDALALFDSYGVPRPEGLSLSRKRQPEASHDKTLQLCHSCGEVLSYEQQCSKCGHDFCYKCASERACRRSSIAGELQKSTSVQLHSEHPDGPEIDGASTLTPVVSPERPKETPKRGPVTTNPFYLADRLSKTPSSAPQITKSSARARRPRRLSDCVPRRFRNRSASESVEESSPGQLDEKNSRGPDTETHSLCCSAPMNATKVQKNQPEGVLSVNLQRRFDELSRHAEDLHKAQYLREHLSTAIDELDCGSDVSTSPRSVVARDQPSMETPTKQLRHSRLHDLSEDSKYAFGMVFNSHDIEQDAVTSRLRPEEAHVRGYSTHSIFTIPSSSKLSPNDSLSVTKEAKPCEPRTCLKLPSNKHVSNVEDIGCSSPQTPRRSSGGEEPNENSRIFGADTLHSHGTDASSPDALPDDQRDTNRAGTDLPSTTGYKRHRQNTHLCPRPQTPSTGPDSWPILKKVGQSPREKPLLIPNSVPWSRPSLRKVSSAVGFIEPRSTCSTPSEWRRDSRKTDEPAQVSPSKTIPAGTPVSEWRSSLTKPERTTPRASRRSPLCESCNPTLRKPSTAKGGTSGRCSHRDSHSGHTHKSNYSMEDPFTEPRLSVRAIEHSLAWKRVQEDIERRVNRDADEVPLPLNRGLVFDKEEQETENTCRKPPESSHSCN</sequence>
<feature type="compositionally biased region" description="Polar residues" evidence="1">
    <location>
        <begin position="167"/>
        <end position="179"/>
    </location>
</feature>
<dbReference type="Proteomes" id="UP000030151">
    <property type="component" value="Unassembled WGS sequence"/>
</dbReference>
<evidence type="ECO:0000313" key="3">
    <source>
        <dbReference type="Proteomes" id="UP000030151"/>
    </source>
</evidence>
<reference evidence="2 3" key="1">
    <citation type="submission" date="2014-02" db="EMBL/GenBank/DDBJ databases">
        <title>The genome sequence of the entomopathogenic fungus Metarhizium robertsii ARSEF 2575.</title>
        <authorList>
            <person name="Giuliano Garisto Donzelli B."/>
            <person name="Roe B.A."/>
            <person name="Macmil S.L."/>
            <person name="Krasnoff S.B."/>
            <person name="Gibson D.M."/>
        </authorList>
    </citation>
    <scope>NUCLEOTIDE SEQUENCE [LARGE SCALE GENOMIC DNA]</scope>
    <source>
        <strain evidence="2 3">ARSEF 2575</strain>
    </source>
</reference>
<feature type="compositionally biased region" description="Polar residues" evidence="1">
    <location>
        <begin position="135"/>
        <end position="145"/>
    </location>
</feature>
<dbReference type="AlphaFoldDB" id="A0A0A1V256"/>
<proteinExistence type="predicted"/>
<name>A0A0A1V256_9HYPO</name>
<dbReference type="OrthoDB" id="4936413at2759"/>
<feature type="compositionally biased region" description="Basic and acidic residues" evidence="1">
    <location>
        <begin position="181"/>
        <end position="193"/>
    </location>
</feature>
<comment type="caution">
    <text evidence="2">The sequence shown here is derived from an EMBL/GenBank/DDBJ whole genome shotgun (WGS) entry which is preliminary data.</text>
</comment>
<evidence type="ECO:0000256" key="1">
    <source>
        <dbReference type="SAM" id="MobiDB-lite"/>
    </source>
</evidence>
<feature type="compositionally biased region" description="Basic and acidic residues" evidence="1">
    <location>
        <begin position="506"/>
        <end position="516"/>
    </location>
</feature>
<dbReference type="InterPro" id="IPR011011">
    <property type="entry name" value="Znf_FYVE_PHD"/>
</dbReference>
<feature type="region of interest" description="Disordered" evidence="1">
    <location>
        <begin position="255"/>
        <end position="276"/>
    </location>
</feature>